<dbReference type="InterPro" id="IPR027266">
    <property type="entry name" value="TrmE/GcvT-like"/>
</dbReference>
<evidence type="ECO:0000256" key="2">
    <source>
        <dbReference type="ARBA" id="ARBA00022694"/>
    </source>
</evidence>
<evidence type="ECO:0000256" key="5">
    <source>
        <dbReference type="ARBA" id="ARBA00023134"/>
    </source>
</evidence>
<feature type="binding site" evidence="6">
    <location>
        <position position="233"/>
    </location>
    <ligand>
        <name>Mg(2+)</name>
        <dbReference type="ChEBI" id="CHEBI:18420"/>
    </ligand>
</feature>
<protein>
    <recommendedName>
        <fullName evidence="6">tRNA modification GTPase MnmE</fullName>
        <ecNumber evidence="6">3.6.-.-</ecNumber>
    </recommendedName>
</protein>
<dbReference type="CDD" id="cd14858">
    <property type="entry name" value="TrmE_N"/>
    <property type="match status" value="1"/>
</dbReference>
<sequence length="454" mass="47960">MAVSTIFAQATAPGRAGIAVFRISGPQSSRVLAKLTKSPLPAPRRAVRRTLWSADGLGAEPIDDALVIWFPGPASFTGEDLVELHIHGSIAVLSALARELKNTYGLALAGPGEFTRRAFDNGKLDLTEVEGLADLIAAETEAQRRQAMRQAGGALSRLYEGWREKLVNALARLEAAIDFPDEDLPPDLIPAVDHAMAAAEEAIGLHLDDGRRGERLRDGLSIAILGAPNAGKSSLLNRLARREAAIVSAQAGTTRDVIELHLDLGGYPVTLADTAGLRETVDAIEAEGVKRAFDRAAAADLKLLVLDGTALGTERPLVDAETAKLIDDDALLVLNKADLAKGSSGPAMPHEIAGHPVLAVSALTGAGIEQLVEALGTVAGARLALGTAPALTRERHRAALERCQAALLRGMDAELPELKGEDLRLAVQALGEITGRVDVEEILDRIFREFCIGK</sequence>
<dbReference type="Pfam" id="PF01926">
    <property type="entry name" value="MMR_HSR1"/>
    <property type="match status" value="1"/>
</dbReference>
<organism evidence="9 10">
    <name type="scientific">Dongia soli</name>
    <dbReference type="NCBI Taxonomy" id="600628"/>
    <lineage>
        <taxon>Bacteria</taxon>
        <taxon>Pseudomonadati</taxon>
        <taxon>Pseudomonadota</taxon>
        <taxon>Alphaproteobacteria</taxon>
        <taxon>Rhodospirillales</taxon>
        <taxon>Dongiaceae</taxon>
        <taxon>Dongia</taxon>
    </lineage>
</organism>
<dbReference type="EMBL" id="JAXCLW010000001">
    <property type="protein sequence ID" value="MDY0881956.1"/>
    <property type="molecule type" value="Genomic_DNA"/>
</dbReference>
<dbReference type="EC" id="3.6.-.-" evidence="6"/>
<dbReference type="Gene3D" id="3.40.50.300">
    <property type="entry name" value="P-loop containing nucleotide triphosphate hydrolases"/>
    <property type="match status" value="1"/>
</dbReference>
<dbReference type="SUPFAM" id="SSF116878">
    <property type="entry name" value="TrmE connector domain"/>
    <property type="match status" value="1"/>
</dbReference>
<dbReference type="GO" id="GO:0016787">
    <property type="term" value="F:hydrolase activity"/>
    <property type="evidence" value="ECO:0007669"/>
    <property type="project" value="UniProtKB-KW"/>
</dbReference>
<comment type="similarity">
    <text evidence="1 6 7">Belongs to the TRAFAC class TrmE-Era-EngA-EngB-Septin-like GTPase superfamily. TrmE GTPase family.</text>
</comment>
<keyword evidence="6" id="KW-0963">Cytoplasm</keyword>
<comment type="subunit">
    <text evidence="6">Homodimer. Heterotetramer of two MnmE and two MnmG subunits.</text>
</comment>
<dbReference type="CDD" id="cd04164">
    <property type="entry name" value="trmE"/>
    <property type="match status" value="1"/>
</dbReference>
<comment type="caution">
    <text evidence="9">The sequence shown here is derived from an EMBL/GenBank/DDBJ whole genome shotgun (WGS) entry which is preliminary data.</text>
</comment>
<evidence type="ECO:0000256" key="6">
    <source>
        <dbReference type="HAMAP-Rule" id="MF_00379"/>
    </source>
</evidence>
<keyword evidence="4 6" id="KW-0630">Potassium</keyword>
<dbReference type="Gene3D" id="1.20.120.430">
    <property type="entry name" value="tRNA modification GTPase MnmE domain 2"/>
    <property type="match status" value="1"/>
</dbReference>
<feature type="binding site" evidence="6">
    <location>
        <position position="254"/>
    </location>
    <ligand>
        <name>Mg(2+)</name>
        <dbReference type="ChEBI" id="CHEBI:18420"/>
    </ligand>
</feature>
<evidence type="ECO:0000256" key="1">
    <source>
        <dbReference type="ARBA" id="ARBA00011043"/>
    </source>
</evidence>
<dbReference type="SUPFAM" id="SSF52540">
    <property type="entry name" value="P-loop containing nucleoside triphosphate hydrolases"/>
    <property type="match status" value="1"/>
</dbReference>
<dbReference type="InterPro" id="IPR027417">
    <property type="entry name" value="P-loop_NTPase"/>
</dbReference>
<feature type="binding site" evidence="6">
    <location>
        <begin position="248"/>
        <end position="254"/>
    </location>
    <ligand>
        <name>GTP</name>
        <dbReference type="ChEBI" id="CHEBI:37565"/>
    </ligand>
</feature>
<dbReference type="Proteomes" id="UP001279642">
    <property type="component" value="Unassembled WGS sequence"/>
</dbReference>
<keyword evidence="6" id="KW-0460">Magnesium</keyword>
<keyword evidence="2 6" id="KW-0819">tRNA processing</keyword>
<keyword evidence="3 6" id="KW-0547">Nucleotide-binding</keyword>
<reference evidence="9 10" key="1">
    <citation type="journal article" date="2016" name="Antonie Van Leeuwenhoek">
        <title>Dongia soli sp. nov., isolated from soil from Dokdo, Korea.</title>
        <authorList>
            <person name="Kim D.U."/>
            <person name="Lee H."/>
            <person name="Kim H."/>
            <person name="Kim S.G."/>
            <person name="Ka J.O."/>
        </authorList>
    </citation>
    <scope>NUCLEOTIDE SEQUENCE [LARGE SCALE GENOMIC DNA]</scope>
    <source>
        <strain evidence="9 10">D78</strain>
    </source>
</reference>
<dbReference type="PANTHER" id="PTHR42714">
    <property type="entry name" value="TRNA MODIFICATION GTPASE GTPBP3"/>
    <property type="match status" value="1"/>
</dbReference>
<dbReference type="Pfam" id="PF12631">
    <property type="entry name" value="MnmE_helical"/>
    <property type="match status" value="1"/>
</dbReference>
<feature type="domain" description="TrmE-type G" evidence="8">
    <location>
        <begin position="219"/>
        <end position="380"/>
    </location>
</feature>
<evidence type="ECO:0000256" key="7">
    <source>
        <dbReference type="RuleBase" id="RU003313"/>
    </source>
</evidence>
<dbReference type="InterPro" id="IPR005225">
    <property type="entry name" value="Small_GTP-bd"/>
</dbReference>
<dbReference type="InterPro" id="IPR018948">
    <property type="entry name" value="GTP-bd_TrmE_N"/>
</dbReference>
<dbReference type="InterPro" id="IPR027368">
    <property type="entry name" value="MnmE_dom2"/>
</dbReference>
<dbReference type="InterPro" id="IPR031168">
    <property type="entry name" value="G_TrmE"/>
</dbReference>
<evidence type="ECO:0000256" key="3">
    <source>
        <dbReference type="ARBA" id="ARBA00022741"/>
    </source>
</evidence>
<feature type="binding site" evidence="6">
    <location>
        <position position="83"/>
    </location>
    <ligand>
        <name>(6S)-5-formyl-5,6,7,8-tetrahydrofolate</name>
        <dbReference type="ChEBI" id="CHEBI:57457"/>
    </ligand>
</feature>
<dbReference type="PROSITE" id="PS51709">
    <property type="entry name" value="G_TRME"/>
    <property type="match status" value="1"/>
</dbReference>
<comment type="caution">
    <text evidence="6">Lacks conserved residue(s) required for the propagation of feature annotation.</text>
</comment>
<comment type="cofactor">
    <cofactor evidence="6">
        <name>K(+)</name>
        <dbReference type="ChEBI" id="CHEBI:29103"/>
    </cofactor>
    <text evidence="6">Binds 1 potassium ion per subunit.</text>
</comment>
<comment type="function">
    <text evidence="6">Exhibits a very high intrinsic GTPase hydrolysis rate. Involved in the addition of a carboxymethylaminomethyl (cmnm) group at the wobble position (U34) of certain tRNAs, forming tRNA-cmnm(5)s(2)U34.</text>
</comment>
<dbReference type="NCBIfam" id="NF003661">
    <property type="entry name" value="PRK05291.1-3"/>
    <property type="match status" value="1"/>
</dbReference>
<dbReference type="Gene3D" id="3.30.1360.120">
    <property type="entry name" value="Probable tRNA modification gtpase trme, domain 1"/>
    <property type="match status" value="1"/>
</dbReference>
<accession>A0ABU5E6Q6</accession>
<evidence type="ECO:0000259" key="8">
    <source>
        <dbReference type="PROSITE" id="PS51709"/>
    </source>
</evidence>
<dbReference type="InterPro" id="IPR025867">
    <property type="entry name" value="MnmE_helical"/>
</dbReference>
<dbReference type="HAMAP" id="MF_00379">
    <property type="entry name" value="GTPase_MnmE"/>
    <property type="match status" value="1"/>
</dbReference>
<feature type="binding site" evidence="6">
    <location>
        <begin position="273"/>
        <end position="276"/>
    </location>
    <ligand>
        <name>GTP</name>
        <dbReference type="ChEBI" id="CHEBI:37565"/>
    </ligand>
</feature>
<dbReference type="PANTHER" id="PTHR42714:SF2">
    <property type="entry name" value="TRNA MODIFICATION GTPASE GTPBP3, MITOCHONDRIAL"/>
    <property type="match status" value="1"/>
</dbReference>
<gene>
    <name evidence="6 9" type="primary">mnmE</name>
    <name evidence="6" type="synonym">trmE</name>
    <name evidence="9" type="ORF">SMD27_03810</name>
</gene>
<feature type="binding site" evidence="6">
    <location>
        <begin position="229"/>
        <end position="234"/>
    </location>
    <ligand>
        <name>GTP</name>
        <dbReference type="ChEBI" id="CHEBI:37565"/>
    </ligand>
</feature>
<comment type="subcellular location">
    <subcellularLocation>
        <location evidence="6">Cytoplasm</location>
    </subcellularLocation>
</comment>
<dbReference type="RefSeq" id="WP_320506995.1">
    <property type="nucleotide sequence ID" value="NZ_JAXCLW010000001.1"/>
</dbReference>
<dbReference type="InterPro" id="IPR004520">
    <property type="entry name" value="GTPase_MnmE"/>
</dbReference>
<feature type="binding site" evidence="6">
    <location>
        <position position="454"/>
    </location>
    <ligand>
        <name>(6S)-5-formyl-5,6,7,8-tetrahydrofolate</name>
        <dbReference type="ChEBI" id="CHEBI:57457"/>
    </ligand>
</feature>
<feature type="binding site" evidence="6">
    <location>
        <begin position="335"/>
        <end position="338"/>
    </location>
    <ligand>
        <name>GTP</name>
        <dbReference type="ChEBI" id="CHEBI:37565"/>
    </ligand>
</feature>
<dbReference type="NCBIfam" id="TIGR00231">
    <property type="entry name" value="small_GTP"/>
    <property type="match status" value="1"/>
</dbReference>
<evidence type="ECO:0000256" key="4">
    <source>
        <dbReference type="ARBA" id="ARBA00022958"/>
    </source>
</evidence>
<proteinExistence type="inferred from homology"/>
<keyword evidence="10" id="KW-1185">Reference proteome</keyword>
<feature type="binding site" evidence="6">
    <location>
        <position position="123"/>
    </location>
    <ligand>
        <name>(6S)-5-formyl-5,6,7,8-tetrahydrofolate</name>
        <dbReference type="ChEBI" id="CHEBI:57457"/>
    </ligand>
</feature>
<feature type="binding site" evidence="6">
    <location>
        <position position="22"/>
    </location>
    <ligand>
        <name>(6S)-5-formyl-5,6,7,8-tetrahydrofolate</name>
        <dbReference type="ChEBI" id="CHEBI:57457"/>
    </ligand>
</feature>
<keyword evidence="6 9" id="KW-0378">Hydrolase</keyword>
<keyword evidence="5 6" id="KW-0342">GTP-binding</keyword>
<evidence type="ECO:0000313" key="9">
    <source>
        <dbReference type="EMBL" id="MDY0881956.1"/>
    </source>
</evidence>
<keyword evidence="6" id="KW-0479">Metal-binding</keyword>
<evidence type="ECO:0000313" key="10">
    <source>
        <dbReference type="Proteomes" id="UP001279642"/>
    </source>
</evidence>
<dbReference type="NCBIfam" id="TIGR00450">
    <property type="entry name" value="mnmE_trmE_thdF"/>
    <property type="match status" value="1"/>
</dbReference>
<dbReference type="Pfam" id="PF10396">
    <property type="entry name" value="TrmE_N"/>
    <property type="match status" value="1"/>
</dbReference>
<dbReference type="InterPro" id="IPR006073">
    <property type="entry name" value="GTP-bd"/>
</dbReference>
<name>A0ABU5E6Q6_9PROT</name>